<evidence type="ECO:0000313" key="1">
    <source>
        <dbReference type="EMBL" id="KAK5785857.1"/>
    </source>
</evidence>
<organism evidence="1 2">
    <name type="scientific">Gossypium arboreum</name>
    <name type="common">Tree cotton</name>
    <name type="synonym">Gossypium nanking</name>
    <dbReference type="NCBI Taxonomy" id="29729"/>
    <lineage>
        <taxon>Eukaryota</taxon>
        <taxon>Viridiplantae</taxon>
        <taxon>Streptophyta</taxon>
        <taxon>Embryophyta</taxon>
        <taxon>Tracheophyta</taxon>
        <taxon>Spermatophyta</taxon>
        <taxon>Magnoliopsida</taxon>
        <taxon>eudicotyledons</taxon>
        <taxon>Gunneridae</taxon>
        <taxon>Pentapetalae</taxon>
        <taxon>rosids</taxon>
        <taxon>malvids</taxon>
        <taxon>Malvales</taxon>
        <taxon>Malvaceae</taxon>
        <taxon>Malvoideae</taxon>
        <taxon>Gossypium</taxon>
    </lineage>
</organism>
<accession>A0ABR0N5M0</accession>
<keyword evidence="2" id="KW-1185">Reference proteome</keyword>
<dbReference type="EMBL" id="JARKNE010000011">
    <property type="protein sequence ID" value="KAK5785857.1"/>
    <property type="molecule type" value="Genomic_DNA"/>
</dbReference>
<gene>
    <name evidence="1" type="ORF">PVK06_040478</name>
</gene>
<reference evidence="1 2" key="1">
    <citation type="submission" date="2023-03" db="EMBL/GenBank/DDBJ databases">
        <title>WGS of Gossypium arboreum.</title>
        <authorList>
            <person name="Yu D."/>
        </authorList>
    </citation>
    <scope>NUCLEOTIDE SEQUENCE [LARGE SCALE GENOMIC DNA]</scope>
    <source>
        <tissue evidence="1">Leaf</tissue>
    </source>
</reference>
<dbReference type="Proteomes" id="UP001358586">
    <property type="component" value="Chromosome 11"/>
</dbReference>
<proteinExistence type="predicted"/>
<sequence length="94" mass="10539">MSTSNNKEGSGDCLADGHNIKKVWFKEKGVDSVDMVVDLVLAPTVTWKDFLLGNIARSPKETEEDYGEVFDFVERYFTMSIVNGIPTIDFSDQV</sequence>
<comment type="caution">
    <text evidence="1">The sequence shown here is derived from an EMBL/GenBank/DDBJ whole genome shotgun (WGS) entry which is preliminary data.</text>
</comment>
<evidence type="ECO:0000313" key="2">
    <source>
        <dbReference type="Proteomes" id="UP001358586"/>
    </source>
</evidence>
<name>A0ABR0N5M0_GOSAR</name>
<protein>
    <submittedName>
        <fullName evidence="1">Uncharacterized protein</fullName>
    </submittedName>
</protein>